<reference evidence="6" key="1">
    <citation type="submission" date="2016-12" db="EMBL/GenBank/DDBJ databases">
        <authorList>
            <person name="Jung M.Y."/>
            <person name="Lee S.H."/>
        </authorList>
    </citation>
    <scope>NUCLEOTIDE SEQUENCE [LARGE SCALE GENOMIC DNA]</scope>
    <source>
        <strain evidence="6">WiKim39</strain>
    </source>
</reference>
<evidence type="ECO:0000256" key="2">
    <source>
        <dbReference type="ARBA" id="ARBA00023125"/>
    </source>
</evidence>
<dbReference type="InterPro" id="IPR000843">
    <property type="entry name" value="HTH_LacI"/>
</dbReference>
<evidence type="ECO:0000256" key="1">
    <source>
        <dbReference type="ARBA" id="ARBA00023015"/>
    </source>
</evidence>
<protein>
    <recommendedName>
        <fullName evidence="4">HTH lacI-type domain-containing protein</fullName>
    </recommendedName>
</protein>
<keyword evidence="1" id="KW-0805">Transcription regulation</keyword>
<dbReference type="SMART" id="SM00354">
    <property type="entry name" value="HTH_LACI"/>
    <property type="match status" value="1"/>
</dbReference>
<name>A0A1P8Q0H7_9LACO</name>
<dbReference type="OrthoDB" id="9798934at2"/>
<evidence type="ECO:0000259" key="4">
    <source>
        <dbReference type="PROSITE" id="PS50932"/>
    </source>
</evidence>
<dbReference type="Pfam" id="PF00356">
    <property type="entry name" value="LacI"/>
    <property type="match status" value="1"/>
</dbReference>
<dbReference type="CDD" id="cd06286">
    <property type="entry name" value="PBP1_CcpB-like"/>
    <property type="match status" value="1"/>
</dbReference>
<dbReference type="GO" id="GO:0003700">
    <property type="term" value="F:DNA-binding transcription factor activity"/>
    <property type="evidence" value="ECO:0007669"/>
    <property type="project" value="TreeGrafter"/>
</dbReference>
<dbReference type="PANTHER" id="PTHR30146">
    <property type="entry name" value="LACI-RELATED TRANSCRIPTIONAL REPRESSOR"/>
    <property type="match status" value="1"/>
</dbReference>
<keyword evidence="2" id="KW-0238">DNA-binding</keyword>
<keyword evidence="3" id="KW-0804">Transcription</keyword>
<evidence type="ECO:0000313" key="5">
    <source>
        <dbReference type="EMBL" id="APX71374.1"/>
    </source>
</evidence>
<gene>
    <name evidence="5" type="ORF">BTM29_01865</name>
</gene>
<dbReference type="STRING" id="1847728.BTM29_01865"/>
<dbReference type="InterPro" id="IPR001761">
    <property type="entry name" value="Peripla_BP/Lac1_sug-bd_dom"/>
</dbReference>
<dbReference type="KEGG" id="lalw:BTM29_01865"/>
<dbReference type="SUPFAM" id="SSF47413">
    <property type="entry name" value="lambda repressor-like DNA-binding domains"/>
    <property type="match status" value="1"/>
</dbReference>
<dbReference type="CDD" id="cd01392">
    <property type="entry name" value="HTH_LacI"/>
    <property type="match status" value="1"/>
</dbReference>
<dbReference type="PANTHER" id="PTHR30146:SF105">
    <property type="entry name" value="CATABOLITE CONTROL PROTEIN B"/>
    <property type="match status" value="1"/>
</dbReference>
<dbReference type="AlphaFoldDB" id="A0A1P8Q0H7"/>
<evidence type="ECO:0000313" key="6">
    <source>
        <dbReference type="Proteomes" id="UP000187499"/>
    </source>
</evidence>
<dbReference type="RefSeq" id="WP_076613878.1">
    <property type="nucleotide sequence ID" value="NZ_CP019323.1"/>
</dbReference>
<dbReference type="InterPro" id="IPR010982">
    <property type="entry name" value="Lambda_DNA-bd_dom_sf"/>
</dbReference>
<dbReference type="Gene3D" id="1.10.260.40">
    <property type="entry name" value="lambda repressor-like DNA-binding domains"/>
    <property type="match status" value="1"/>
</dbReference>
<dbReference type="Gene3D" id="3.40.50.2300">
    <property type="match status" value="2"/>
</dbReference>
<dbReference type="Proteomes" id="UP000187499">
    <property type="component" value="Chromosome"/>
</dbReference>
<accession>A0A1P8Q0H7</accession>
<keyword evidence="6" id="KW-1185">Reference proteome</keyword>
<dbReference type="InterPro" id="IPR028082">
    <property type="entry name" value="Peripla_BP_I"/>
</dbReference>
<dbReference type="EMBL" id="CP019323">
    <property type="protein sequence ID" value="APX71374.1"/>
    <property type="molecule type" value="Genomic_DNA"/>
</dbReference>
<organism evidence="5 6">
    <name type="scientific">Companilactobacillus allii</name>
    <dbReference type="NCBI Taxonomy" id="1847728"/>
    <lineage>
        <taxon>Bacteria</taxon>
        <taxon>Bacillati</taxon>
        <taxon>Bacillota</taxon>
        <taxon>Bacilli</taxon>
        <taxon>Lactobacillales</taxon>
        <taxon>Lactobacillaceae</taxon>
        <taxon>Companilactobacillus</taxon>
    </lineage>
</organism>
<dbReference type="SUPFAM" id="SSF53822">
    <property type="entry name" value="Periplasmic binding protein-like I"/>
    <property type="match status" value="1"/>
</dbReference>
<sequence length="330" mass="37332">MANIRDVAKVSGHSISTVSRVINQTGYVSDKTAEEIQTAMKSLNYHRNDLARALSLGKTSRVGVVLPYVNHPYFQKLADAIISTAFSNNYQATFLQSNYNQDEETKFLDMLKHHAFDGLIFTSRAVSFEKLVEYKKYGPITCCEDTFNYPLSSAYTNRKESFVNALQALKDNGYTHIGLTVSRSENTSQSAKLTTEAYKEVFGEEVSDKLLFRESKTMFDGITAAAQFVNYDPDLQVIFCNGDEIAAGAKRQLQEMKQENIIITGQENLPISFLMDFSSVDHRLSEIGEKSFELLFKDEIIKEAVPSRFIRRGKLCEDYQQDDIDKMLNG</sequence>
<dbReference type="GO" id="GO:0000976">
    <property type="term" value="F:transcription cis-regulatory region binding"/>
    <property type="evidence" value="ECO:0007669"/>
    <property type="project" value="TreeGrafter"/>
</dbReference>
<proteinExistence type="predicted"/>
<feature type="domain" description="HTH lacI-type" evidence="4">
    <location>
        <begin position="2"/>
        <end position="56"/>
    </location>
</feature>
<dbReference type="PROSITE" id="PS50932">
    <property type="entry name" value="HTH_LACI_2"/>
    <property type="match status" value="1"/>
</dbReference>
<dbReference type="Pfam" id="PF00532">
    <property type="entry name" value="Peripla_BP_1"/>
    <property type="match status" value="1"/>
</dbReference>
<evidence type="ECO:0000256" key="3">
    <source>
        <dbReference type="ARBA" id="ARBA00023163"/>
    </source>
</evidence>